<dbReference type="GO" id="GO:0034113">
    <property type="term" value="P:heterotypic cell-cell adhesion"/>
    <property type="evidence" value="ECO:0007669"/>
    <property type="project" value="TreeGrafter"/>
</dbReference>
<keyword evidence="3 10" id="KW-0732">Signal</keyword>
<evidence type="ECO:0000256" key="3">
    <source>
        <dbReference type="ARBA" id="ARBA00022729"/>
    </source>
</evidence>
<feature type="chain" id="PRO_5046685923" evidence="10">
    <location>
        <begin position="31"/>
        <end position="264"/>
    </location>
</feature>
<feature type="transmembrane region" description="Helical" evidence="9">
    <location>
        <begin position="233"/>
        <end position="254"/>
    </location>
</feature>
<dbReference type="AlphaFoldDB" id="A0A6J0UYL5"/>
<evidence type="ECO:0000256" key="5">
    <source>
        <dbReference type="ARBA" id="ARBA00023136"/>
    </source>
</evidence>
<dbReference type="InterPro" id="IPR003599">
    <property type="entry name" value="Ig_sub"/>
</dbReference>
<evidence type="ECO:0000256" key="4">
    <source>
        <dbReference type="ARBA" id="ARBA00022989"/>
    </source>
</evidence>
<dbReference type="KEGG" id="pvt:110088037"/>
<dbReference type="SMART" id="SM00409">
    <property type="entry name" value="IG"/>
    <property type="match status" value="1"/>
</dbReference>
<reference evidence="13" key="1">
    <citation type="submission" date="2025-08" db="UniProtKB">
        <authorList>
            <consortium name="RefSeq"/>
        </authorList>
    </citation>
    <scope>IDENTIFICATION</scope>
</reference>
<evidence type="ECO:0000256" key="9">
    <source>
        <dbReference type="SAM" id="Phobius"/>
    </source>
</evidence>
<dbReference type="OrthoDB" id="9422141at2759"/>
<dbReference type="PROSITE" id="PS50835">
    <property type="entry name" value="IG_LIKE"/>
    <property type="match status" value="1"/>
</dbReference>
<evidence type="ECO:0000256" key="2">
    <source>
        <dbReference type="ARBA" id="ARBA00022692"/>
    </source>
</evidence>
<evidence type="ECO:0000259" key="11">
    <source>
        <dbReference type="PROSITE" id="PS50835"/>
    </source>
</evidence>
<dbReference type="InterPro" id="IPR036179">
    <property type="entry name" value="Ig-like_dom_sf"/>
</dbReference>
<keyword evidence="2 9" id="KW-0812">Transmembrane</keyword>
<keyword evidence="5 9" id="KW-0472">Membrane</keyword>
<feature type="signal peptide" evidence="10">
    <location>
        <begin position="1"/>
        <end position="30"/>
    </location>
</feature>
<dbReference type="GO" id="GO:0009986">
    <property type="term" value="C:cell surface"/>
    <property type="evidence" value="ECO:0007669"/>
    <property type="project" value="TreeGrafter"/>
</dbReference>
<protein>
    <submittedName>
        <fullName evidence="13">OX-2 membrane glycoprotein-like</fullName>
    </submittedName>
</protein>
<evidence type="ECO:0000256" key="7">
    <source>
        <dbReference type="ARBA" id="ARBA00023180"/>
    </source>
</evidence>
<dbReference type="PANTHER" id="PTHR46841:SF3">
    <property type="entry name" value="OX-2 MEMBRANE GLYCOPROTEIN"/>
    <property type="match status" value="1"/>
</dbReference>
<dbReference type="GO" id="GO:0098632">
    <property type="term" value="F:cell-cell adhesion mediator activity"/>
    <property type="evidence" value="ECO:0007669"/>
    <property type="project" value="InterPro"/>
</dbReference>
<dbReference type="InterPro" id="IPR013162">
    <property type="entry name" value="CD80_C2-set"/>
</dbReference>
<dbReference type="Pfam" id="PF08205">
    <property type="entry name" value="C2-set_2"/>
    <property type="match status" value="1"/>
</dbReference>
<evidence type="ECO:0000256" key="6">
    <source>
        <dbReference type="ARBA" id="ARBA00023157"/>
    </source>
</evidence>
<dbReference type="GO" id="GO:0016020">
    <property type="term" value="C:membrane"/>
    <property type="evidence" value="ECO:0007669"/>
    <property type="project" value="UniProtKB-SubCell"/>
</dbReference>
<dbReference type="GO" id="GO:0043025">
    <property type="term" value="C:neuronal cell body"/>
    <property type="evidence" value="ECO:0007669"/>
    <property type="project" value="TreeGrafter"/>
</dbReference>
<evidence type="ECO:0000256" key="8">
    <source>
        <dbReference type="ARBA" id="ARBA00023319"/>
    </source>
</evidence>
<sequence length="264" mass="29769">MHAKVNDGKYSLWTFQRLSLCIILVELCRTHEDISTQDKDVELGGNVTLSCTPTKHYDTVQVTWQEKTDQGIENMAVYNKTGGNVLPTYKHRIRFVAPGLNDTAITFWNVSIQDNGCYYCIFNTYPLGPISGNPCLSVYDHLQTFLHYQIFDGHLNASCIATGFPRPNISWVASGAEKNEKEVTNPNGTVSVISSILVNVSSLKQQPICRVTHRREETDLKIPEAERGYLDPVVLTVLVLIIVVILVIIAVCCWRRHRKKRSGF</sequence>
<dbReference type="GeneID" id="110088037"/>
<dbReference type="InterPro" id="IPR047164">
    <property type="entry name" value="OX2G-like"/>
</dbReference>
<dbReference type="Pfam" id="PF07686">
    <property type="entry name" value="V-set"/>
    <property type="match status" value="1"/>
</dbReference>
<dbReference type="Proteomes" id="UP001652642">
    <property type="component" value="Chromosome 3"/>
</dbReference>
<keyword evidence="12" id="KW-1185">Reference proteome</keyword>
<keyword evidence="7" id="KW-0325">Glycoprotein</keyword>
<comment type="subcellular location">
    <subcellularLocation>
        <location evidence="1">Membrane</location>
        <topology evidence="1">Single-pass type I membrane protein</topology>
    </subcellularLocation>
</comment>
<dbReference type="InterPro" id="IPR013783">
    <property type="entry name" value="Ig-like_fold"/>
</dbReference>
<accession>A0A6J0UYL5</accession>
<gene>
    <name evidence="13" type="primary">LOC110088037</name>
</gene>
<dbReference type="InParanoid" id="A0A6J0UYL5"/>
<dbReference type="InterPro" id="IPR007110">
    <property type="entry name" value="Ig-like_dom"/>
</dbReference>
<keyword evidence="4 9" id="KW-1133">Transmembrane helix</keyword>
<dbReference type="RefSeq" id="XP_020665746.2">
    <property type="nucleotide sequence ID" value="XM_020810087.2"/>
</dbReference>
<evidence type="ECO:0000313" key="13">
    <source>
        <dbReference type="RefSeq" id="XP_020665746.2"/>
    </source>
</evidence>
<dbReference type="GO" id="GO:0030424">
    <property type="term" value="C:axon"/>
    <property type="evidence" value="ECO:0007669"/>
    <property type="project" value="TreeGrafter"/>
</dbReference>
<dbReference type="InterPro" id="IPR013106">
    <property type="entry name" value="Ig_V-set"/>
</dbReference>
<name>A0A6J0UYL5_9SAUR</name>
<evidence type="ECO:0000256" key="10">
    <source>
        <dbReference type="SAM" id="SignalP"/>
    </source>
</evidence>
<feature type="domain" description="Ig-like" evidence="11">
    <location>
        <begin position="32"/>
        <end position="120"/>
    </location>
</feature>
<organism evidence="12 13">
    <name type="scientific">Pogona vitticeps</name>
    <name type="common">central bearded dragon</name>
    <dbReference type="NCBI Taxonomy" id="103695"/>
    <lineage>
        <taxon>Eukaryota</taxon>
        <taxon>Metazoa</taxon>
        <taxon>Chordata</taxon>
        <taxon>Craniata</taxon>
        <taxon>Vertebrata</taxon>
        <taxon>Euteleostomi</taxon>
        <taxon>Lepidosauria</taxon>
        <taxon>Squamata</taxon>
        <taxon>Bifurcata</taxon>
        <taxon>Unidentata</taxon>
        <taxon>Episquamata</taxon>
        <taxon>Toxicofera</taxon>
        <taxon>Iguania</taxon>
        <taxon>Acrodonta</taxon>
        <taxon>Agamidae</taxon>
        <taxon>Amphibolurinae</taxon>
        <taxon>Pogona</taxon>
    </lineage>
</organism>
<evidence type="ECO:0000313" key="12">
    <source>
        <dbReference type="Proteomes" id="UP001652642"/>
    </source>
</evidence>
<keyword evidence="6" id="KW-1015">Disulfide bond</keyword>
<keyword evidence="8" id="KW-0393">Immunoglobulin domain</keyword>
<dbReference type="PANTHER" id="PTHR46841">
    <property type="entry name" value="OX-2 MEMBRANE GLYCOPROTEIN"/>
    <property type="match status" value="1"/>
</dbReference>
<dbReference type="Gene3D" id="2.60.40.10">
    <property type="entry name" value="Immunoglobulins"/>
    <property type="match status" value="2"/>
</dbReference>
<dbReference type="GO" id="GO:0150079">
    <property type="term" value="P:negative regulation of neuroinflammatory response"/>
    <property type="evidence" value="ECO:0007669"/>
    <property type="project" value="TreeGrafter"/>
</dbReference>
<evidence type="ECO:0000256" key="1">
    <source>
        <dbReference type="ARBA" id="ARBA00004479"/>
    </source>
</evidence>
<dbReference type="SUPFAM" id="SSF48726">
    <property type="entry name" value="Immunoglobulin"/>
    <property type="match status" value="2"/>
</dbReference>
<proteinExistence type="predicted"/>
<dbReference type="SMART" id="SM00406">
    <property type="entry name" value="IGv"/>
    <property type="match status" value="1"/>
</dbReference>